<feature type="transmembrane region" description="Helical" evidence="1">
    <location>
        <begin position="73"/>
        <end position="93"/>
    </location>
</feature>
<sequence>MNYTTSPLEKLIQDVKDYIIIQRQLISTVASKKGADIFYVIVAACVFGLIGLFIAIFLSFTAAYGIALLLDNTFLGFLIVTLFYVLLFFIIWFNKDRFIKIPILKLFLNAFNTYKTPTDEQTT</sequence>
<feature type="transmembrane region" description="Helical" evidence="1">
    <location>
        <begin position="37"/>
        <end position="67"/>
    </location>
</feature>
<gene>
    <name evidence="2" type="ORF">K4G66_28960</name>
</gene>
<keyword evidence="1" id="KW-0472">Membrane</keyword>
<dbReference type="EMBL" id="CP120682">
    <property type="protein sequence ID" value="WKN36395.1"/>
    <property type="molecule type" value="Genomic_DNA"/>
</dbReference>
<protein>
    <submittedName>
        <fullName evidence="2">Phage holin family protein</fullName>
    </submittedName>
</protein>
<organism evidence="2">
    <name type="scientific">Roseihalotalea indica</name>
    <dbReference type="NCBI Taxonomy" id="2867963"/>
    <lineage>
        <taxon>Bacteria</taxon>
        <taxon>Pseudomonadati</taxon>
        <taxon>Bacteroidota</taxon>
        <taxon>Cytophagia</taxon>
        <taxon>Cytophagales</taxon>
        <taxon>Catalimonadaceae</taxon>
        <taxon>Roseihalotalea</taxon>
    </lineage>
</organism>
<proteinExistence type="predicted"/>
<dbReference type="AlphaFoldDB" id="A0AA49GK82"/>
<accession>A0AA49GK82</accession>
<reference evidence="2" key="2">
    <citation type="journal article" date="2024" name="Antonie Van Leeuwenhoek">
        <title>Roseihalotalea indica gen. nov., sp. nov., a halophilic Bacteroidetes from mesopelagic Southwest Indian Ocean with higher carbohydrate metabolic potential.</title>
        <authorList>
            <person name="Chen B."/>
            <person name="Zhang M."/>
            <person name="Lin D."/>
            <person name="Ye J."/>
            <person name="Tang K."/>
        </authorList>
    </citation>
    <scope>NUCLEOTIDE SEQUENCE</scope>
    <source>
        <strain evidence="2">TK19036</strain>
    </source>
</reference>
<name>A0AA49GK82_9BACT</name>
<reference evidence="2" key="1">
    <citation type="journal article" date="2023" name="Comput. Struct. Biotechnol. J.">
        <title>Discovery of a novel marine Bacteroidetes with a rich repertoire of carbohydrate-active enzymes.</title>
        <authorList>
            <person name="Chen B."/>
            <person name="Liu G."/>
            <person name="Chen Q."/>
            <person name="Wang H."/>
            <person name="Liu L."/>
            <person name="Tang K."/>
        </authorList>
    </citation>
    <scope>NUCLEOTIDE SEQUENCE</scope>
    <source>
        <strain evidence="2">TK19036</strain>
    </source>
</reference>
<evidence type="ECO:0000256" key="1">
    <source>
        <dbReference type="SAM" id="Phobius"/>
    </source>
</evidence>
<keyword evidence="1" id="KW-0812">Transmembrane</keyword>
<keyword evidence="1" id="KW-1133">Transmembrane helix</keyword>
<evidence type="ECO:0000313" key="2">
    <source>
        <dbReference type="EMBL" id="WKN36395.1"/>
    </source>
</evidence>